<dbReference type="WBParaSite" id="PSAMB.scaffold559size47208.g7035.t1">
    <property type="protein sequence ID" value="PSAMB.scaffold559size47208.g7035.t1"/>
    <property type="gene ID" value="PSAMB.scaffold559size47208.g7035"/>
</dbReference>
<evidence type="ECO:0000313" key="3">
    <source>
        <dbReference type="WBParaSite" id="PSAMB.scaffold559size47208.g7035.t1"/>
    </source>
</evidence>
<accession>A0A914WVU0</accession>
<protein>
    <submittedName>
        <fullName evidence="3">Uncharacterized protein</fullName>
    </submittedName>
</protein>
<dbReference type="AlphaFoldDB" id="A0A914WVU0"/>
<evidence type="ECO:0000256" key="1">
    <source>
        <dbReference type="SAM" id="MobiDB-lite"/>
    </source>
</evidence>
<feature type="region of interest" description="Disordered" evidence="1">
    <location>
        <begin position="65"/>
        <end position="116"/>
    </location>
</feature>
<reference evidence="3" key="1">
    <citation type="submission" date="2022-11" db="UniProtKB">
        <authorList>
            <consortium name="WormBaseParasite"/>
        </authorList>
    </citation>
    <scope>IDENTIFICATION</scope>
</reference>
<organism evidence="2 3">
    <name type="scientific">Plectus sambesii</name>
    <dbReference type="NCBI Taxonomy" id="2011161"/>
    <lineage>
        <taxon>Eukaryota</taxon>
        <taxon>Metazoa</taxon>
        <taxon>Ecdysozoa</taxon>
        <taxon>Nematoda</taxon>
        <taxon>Chromadorea</taxon>
        <taxon>Plectida</taxon>
        <taxon>Plectina</taxon>
        <taxon>Plectoidea</taxon>
        <taxon>Plectidae</taxon>
        <taxon>Plectus</taxon>
    </lineage>
</organism>
<feature type="region of interest" description="Disordered" evidence="1">
    <location>
        <begin position="151"/>
        <end position="171"/>
    </location>
</feature>
<sequence length="171" mass="18620">MNRSTDVDNAADGVNDADAIERSLVSSANQSPFKAVTRALRSSIKRWTPPAERSRIHKQGRRISRAVGPVAGVNRSRYDRRPSPTRATRTQSPAITSFARSTNTHRRRPTAADSVNAGRRGRTVVFGDYGTTAGAPIMLFGQCSERAALVASRDAADSQQHGNDAFRRGDR</sequence>
<evidence type="ECO:0000313" key="2">
    <source>
        <dbReference type="Proteomes" id="UP000887566"/>
    </source>
</evidence>
<name>A0A914WVU0_9BILA</name>
<feature type="compositionally biased region" description="Polar residues" evidence="1">
    <location>
        <begin position="85"/>
        <end position="102"/>
    </location>
</feature>
<proteinExistence type="predicted"/>
<dbReference type="Proteomes" id="UP000887566">
    <property type="component" value="Unplaced"/>
</dbReference>
<keyword evidence="2" id="KW-1185">Reference proteome</keyword>